<evidence type="ECO:0000313" key="3">
    <source>
        <dbReference type="EMBL" id="CAH1973911.1"/>
    </source>
</evidence>
<dbReference type="OrthoDB" id="6784437at2759"/>
<evidence type="ECO:0000313" key="4">
    <source>
        <dbReference type="Proteomes" id="UP001152888"/>
    </source>
</evidence>
<evidence type="ECO:0000256" key="1">
    <source>
        <dbReference type="SAM" id="MobiDB-lite"/>
    </source>
</evidence>
<name>A0A9P0KJB5_ACAOB</name>
<dbReference type="Proteomes" id="UP001152888">
    <property type="component" value="Unassembled WGS sequence"/>
</dbReference>
<feature type="region of interest" description="Disordered" evidence="1">
    <location>
        <begin position="251"/>
        <end position="323"/>
    </location>
</feature>
<dbReference type="AlphaFoldDB" id="A0A9P0KJB5"/>
<dbReference type="SMART" id="SM00595">
    <property type="entry name" value="MADF"/>
    <property type="match status" value="1"/>
</dbReference>
<dbReference type="InterPro" id="IPR006578">
    <property type="entry name" value="MADF-dom"/>
</dbReference>
<comment type="caution">
    <text evidence="3">The sequence shown here is derived from an EMBL/GenBank/DDBJ whole genome shotgun (WGS) entry which is preliminary data.</text>
</comment>
<organism evidence="3 4">
    <name type="scientific">Acanthoscelides obtectus</name>
    <name type="common">Bean weevil</name>
    <name type="synonym">Bruchus obtectus</name>
    <dbReference type="NCBI Taxonomy" id="200917"/>
    <lineage>
        <taxon>Eukaryota</taxon>
        <taxon>Metazoa</taxon>
        <taxon>Ecdysozoa</taxon>
        <taxon>Arthropoda</taxon>
        <taxon>Hexapoda</taxon>
        <taxon>Insecta</taxon>
        <taxon>Pterygota</taxon>
        <taxon>Neoptera</taxon>
        <taxon>Endopterygota</taxon>
        <taxon>Coleoptera</taxon>
        <taxon>Polyphaga</taxon>
        <taxon>Cucujiformia</taxon>
        <taxon>Chrysomeloidea</taxon>
        <taxon>Chrysomelidae</taxon>
        <taxon>Bruchinae</taxon>
        <taxon>Bruchini</taxon>
        <taxon>Acanthoscelides</taxon>
    </lineage>
</organism>
<sequence>MSDWSDDTILSFLEAYQNEQCIWNTRDTNHKNRQKVNDAWTRLSVLMNKSIKKLKTKKEILMATFRRHLKRKQDSIRSGAGADDTYKPIWFAYEVMESFLGPVYTCTKNINTEEEAPSQEIANETEAIEEEEDNNLGQASTSSHTPTPVTSRRRPATDSAERQMSAAFGQLTNILAKRQKEHPPPSKEDDDCDLYAKLLAKKLRELPPDDRKLFMYDIDTLFINRIKGNLIRHPTLSSYNSVPYQLYSVPNTSPISNRPSTSKTSYSEPNASPFSDRPSSFQSSYSEPLPNASPSSNQPSTSQTSHSEPLPIASPTLNEPPTAVNYTTPTIHIISNELFAPRTGHNIVNEALLKAYENFDHRQN</sequence>
<dbReference type="PANTHER" id="PTHR21505">
    <property type="entry name" value="MADF DOMAIN-CONTAINING PROTEIN-RELATED"/>
    <property type="match status" value="1"/>
</dbReference>
<dbReference type="PROSITE" id="PS51029">
    <property type="entry name" value="MADF"/>
    <property type="match status" value="1"/>
</dbReference>
<reference evidence="3" key="1">
    <citation type="submission" date="2022-03" db="EMBL/GenBank/DDBJ databases">
        <authorList>
            <person name="Sayadi A."/>
        </authorList>
    </citation>
    <scope>NUCLEOTIDE SEQUENCE</scope>
</reference>
<keyword evidence="4" id="KW-1185">Reference proteome</keyword>
<feature type="compositionally biased region" description="Polar residues" evidence="1">
    <location>
        <begin position="251"/>
        <end position="286"/>
    </location>
</feature>
<protein>
    <recommendedName>
        <fullName evidence="2">MADF domain-containing protein</fullName>
    </recommendedName>
</protein>
<proteinExistence type="predicted"/>
<accession>A0A9P0KJB5</accession>
<feature type="region of interest" description="Disordered" evidence="1">
    <location>
        <begin position="129"/>
        <end position="162"/>
    </location>
</feature>
<feature type="compositionally biased region" description="Low complexity" evidence="1">
    <location>
        <begin position="293"/>
        <end position="307"/>
    </location>
</feature>
<gene>
    <name evidence="3" type="ORF">ACAOBT_LOCUS10798</name>
</gene>
<dbReference type="Pfam" id="PF10545">
    <property type="entry name" value="MADF_DNA_bdg"/>
    <property type="match status" value="1"/>
</dbReference>
<feature type="compositionally biased region" description="Low complexity" evidence="1">
    <location>
        <begin position="140"/>
        <end position="150"/>
    </location>
</feature>
<feature type="domain" description="MADF" evidence="2">
    <location>
        <begin position="11"/>
        <end position="105"/>
    </location>
</feature>
<dbReference type="EMBL" id="CAKOFQ010006816">
    <property type="protein sequence ID" value="CAH1973911.1"/>
    <property type="molecule type" value="Genomic_DNA"/>
</dbReference>
<dbReference type="PANTHER" id="PTHR21505:SF8">
    <property type="entry name" value="DPT-YFP REPRESSOR BY OVEREXPRESSION, ISOFORM D-RELATED"/>
    <property type="match status" value="1"/>
</dbReference>
<evidence type="ECO:0000259" key="2">
    <source>
        <dbReference type="PROSITE" id="PS51029"/>
    </source>
</evidence>